<dbReference type="InterPro" id="IPR036869">
    <property type="entry name" value="J_dom_sf"/>
</dbReference>
<dbReference type="PRINTS" id="PR00625">
    <property type="entry name" value="JDOMAIN"/>
</dbReference>
<reference evidence="7" key="1">
    <citation type="submission" date="2019-01" db="EMBL/GenBank/DDBJ databases">
        <authorList>
            <consortium name="Genoscope - CEA"/>
            <person name="William W."/>
        </authorList>
    </citation>
    <scope>NUCLEOTIDE SEQUENCE</scope>
    <source>
        <strain evidence="7">CR-1</strain>
    </source>
</reference>
<dbReference type="Pfam" id="PF00226">
    <property type="entry name" value="DnaJ"/>
    <property type="match status" value="1"/>
</dbReference>
<dbReference type="Gene3D" id="2.60.260.20">
    <property type="entry name" value="Urease metallochaperone UreE, N-terminal domain"/>
    <property type="match status" value="2"/>
</dbReference>
<dbReference type="GO" id="GO:0042026">
    <property type="term" value="P:protein refolding"/>
    <property type="evidence" value="ECO:0007669"/>
    <property type="project" value="TreeGrafter"/>
</dbReference>
<accession>A0A484HGP9</accession>
<dbReference type="SUPFAM" id="SSF49493">
    <property type="entry name" value="HSP40/DnaJ peptide-binding domain"/>
    <property type="match status" value="2"/>
</dbReference>
<keyword evidence="4" id="KW-0862">Zinc</keyword>
<keyword evidence="1" id="KW-0479">Metal-binding</keyword>
<dbReference type="EMBL" id="CAACVI010000012">
    <property type="protein sequence ID" value="VEN73661.1"/>
    <property type="molecule type" value="Genomic_DNA"/>
</dbReference>
<dbReference type="CDD" id="cd10747">
    <property type="entry name" value="DnaJ_C"/>
    <property type="match status" value="1"/>
</dbReference>
<dbReference type="PROSITE" id="PS00636">
    <property type="entry name" value="DNAJ_1"/>
    <property type="match status" value="1"/>
</dbReference>
<gene>
    <name evidence="7" type="ORF">EPICR_20128</name>
</gene>
<dbReference type="SUPFAM" id="SSF46565">
    <property type="entry name" value="Chaperone J-domain"/>
    <property type="match status" value="1"/>
</dbReference>
<dbReference type="GO" id="GO:0005737">
    <property type="term" value="C:cytoplasm"/>
    <property type="evidence" value="ECO:0007669"/>
    <property type="project" value="TreeGrafter"/>
</dbReference>
<name>A0A484HGP9_9BACT</name>
<keyword evidence="2" id="KW-0677">Repeat</keyword>
<proteinExistence type="predicted"/>
<evidence type="ECO:0000256" key="1">
    <source>
        <dbReference type="ARBA" id="ARBA00022723"/>
    </source>
</evidence>
<dbReference type="GO" id="GO:0051082">
    <property type="term" value="F:unfolded protein binding"/>
    <property type="evidence" value="ECO:0007669"/>
    <property type="project" value="InterPro"/>
</dbReference>
<dbReference type="FunFam" id="2.60.260.20:FF:000005">
    <property type="entry name" value="Chaperone protein dnaJ 1, mitochondrial"/>
    <property type="match status" value="1"/>
</dbReference>
<dbReference type="Pfam" id="PF01556">
    <property type="entry name" value="DnaJ_C"/>
    <property type="match status" value="1"/>
</dbReference>
<keyword evidence="5" id="KW-0143">Chaperone</keyword>
<dbReference type="SMART" id="SM00271">
    <property type="entry name" value="DnaJ"/>
    <property type="match status" value="1"/>
</dbReference>
<dbReference type="PROSITE" id="PS50076">
    <property type="entry name" value="DNAJ_2"/>
    <property type="match status" value="1"/>
</dbReference>
<dbReference type="Gene3D" id="1.10.287.110">
    <property type="entry name" value="DnaJ domain"/>
    <property type="match status" value="1"/>
</dbReference>
<evidence type="ECO:0000256" key="2">
    <source>
        <dbReference type="ARBA" id="ARBA00022737"/>
    </source>
</evidence>
<dbReference type="InterPro" id="IPR001623">
    <property type="entry name" value="DnaJ_domain"/>
</dbReference>
<dbReference type="AlphaFoldDB" id="A0A484HGP9"/>
<feature type="domain" description="J" evidence="6">
    <location>
        <begin position="5"/>
        <end position="70"/>
    </location>
</feature>
<protein>
    <submittedName>
        <fullName evidence="7">Integrase</fullName>
    </submittedName>
</protein>
<dbReference type="PANTHER" id="PTHR43096:SF52">
    <property type="entry name" value="DNAJ HOMOLOG 1, MITOCHONDRIAL-RELATED"/>
    <property type="match status" value="1"/>
</dbReference>
<sequence>MPDVDYYKLLGVEKTASKEQIKKAYRKLAMKCHPDHCADDPKAEEKFKQISEAYAVLNDDEKRRQYDAFGSADFQQRYSQEDILRGFDMGDIFREFGFGGGGGGDMFGGPGGNVRFSFGGGGSPFSNRRPMAAKGDDLVYEIPLTLKEVAAGATKDVSFRVEQSSETLSVKIPKGMIPGKKLRLAGKGGPGMNGGPRGDLYIRTSLLKDPVFSADEYDLYVNKTVKLTDAILGARVSAPTIDGNELTLKIPAGAKHGTKLRIPGRGLPALENGSNPAKTGDMYVRLHVDIPKTLTAGQKKLIRNLQKEGL</sequence>
<evidence type="ECO:0000256" key="3">
    <source>
        <dbReference type="ARBA" id="ARBA00022771"/>
    </source>
</evidence>
<dbReference type="GO" id="GO:0008270">
    <property type="term" value="F:zinc ion binding"/>
    <property type="evidence" value="ECO:0007669"/>
    <property type="project" value="UniProtKB-KW"/>
</dbReference>
<dbReference type="CDD" id="cd06257">
    <property type="entry name" value="DnaJ"/>
    <property type="match status" value="1"/>
</dbReference>
<dbReference type="InterPro" id="IPR008971">
    <property type="entry name" value="HSP40/DnaJ_pept-bd"/>
</dbReference>
<dbReference type="InterPro" id="IPR018253">
    <property type="entry name" value="DnaJ_domain_CS"/>
</dbReference>
<keyword evidence="3" id="KW-0863">Zinc-finger</keyword>
<evidence type="ECO:0000313" key="7">
    <source>
        <dbReference type="EMBL" id="VEN73661.1"/>
    </source>
</evidence>
<organism evidence="7">
    <name type="scientific">uncultured Desulfobacteraceae bacterium</name>
    <dbReference type="NCBI Taxonomy" id="218296"/>
    <lineage>
        <taxon>Bacteria</taxon>
        <taxon>Pseudomonadati</taxon>
        <taxon>Thermodesulfobacteriota</taxon>
        <taxon>Desulfobacteria</taxon>
        <taxon>Desulfobacterales</taxon>
        <taxon>Desulfobacteraceae</taxon>
        <taxon>environmental samples</taxon>
    </lineage>
</organism>
<dbReference type="InterPro" id="IPR002939">
    <property type="entry name" value="DnaJ_C"/>
</dbReference>
<evidence type="ECO:0000256" key="5">
    <source>
        <dbReference type="ARBA" id="ARBA00023186"/>
    </source>
</evidence>
<evidence type="ECO:0000259" key="6">
    <source>
        <dbReference type="PROSITE" id="PS50076"/>
    </source>
</evidence>
<evidence type="ECO:0000256" key="4">
    <source>
        <dbReference type="ARBA" id="ARBA00022833"/>
    </source>
</evidence>
<dbReference type="PANTHER" id="PTHR43096">
    <property type="entry name" value="DNAJ HOMOLOG 1, MITOCHONDRIAL-RELATED"/>
    <property type="match status" value="1"/>
</dbReference>